<keyword evidence="1" id="KW-0496">Mitochondrion</keyword>
<sequence>TNQVSWKTLSSTEADNIIPVTPPIVNNNINPIIHQNIGSPNRNQPPRNIYTQENTFIPVGIPITIVVELNNTSLRNSNPTINIWWTHTIHPNTTIENIAPTNPIYLNTESLLVNISQIWLIIPNP</sequence>
<gene>
    <name evidence="1" type="primary">COI</name>
</gene>
<evidence type="ECO:0000313" key="1">
    <source>
        <dbReference type="EMBL" id="AAL87677.1"/>
    </source>
</evidence>
<accession>Q8SH27</accession>
<dbReference type="EMBL" id="AF470571">
    <property type="protein sequence ID" value="AAL87677.1"/>
    <property type="molecule type" value="Genomic_DNA"/>
</dbReference>
<name>Q8SH27_9TREM</name>
<organism evidence="1">
    <name type="scientific">Bolbophorus damnificus</name>
    <dbReference type="NCBI Taxonomy" id="186185"/>
    <lineage>
        <taxon>Eukaryota</taxon>
        <taxon>Metazoa</taxon>
        <taxon>Spiralia</taxon>
        <taxon>Lophotrochozoa</taxon>
        <taxon>Platyhelminthes</taxon>
        <taxon>Trematoda</taxon>
        <taxon>Digenea</taxon>
        <taxon>Strigeidida</taxon>
        <taxon>Strigeidida incertae sedis</taxon>
        <taxon>Bolbophoridae</taxon>
        <taxon>Bolbophorus</taxon>
    </lineage>
</organism>
<proteinExistence type="predicted"/>
<feature type="non-terminal residue" evidence="1">
    <location>
        <position position="1"/>
    </location>
</feature>
<dbReference type="AlphaFoldDB" id="Q8SH27"/>
<reference evidence="1" key="1">
    <citation type="journal article" date="2002" name="Syst. Parasitol.">
        <title>Bolbophorus damnificus n. sp. (Digenea: Bolbophoridae) from the channel catfish Ictalurus punctatus and American white pelican Pelecanus erythrorhynchos in the USA based on life-cycle and molecular data.</title>
        <authorList>
            <person name="Overstreet R.M."/>
            <person name="Curran S.S."/>
            <person name="Pote L.M."/>
            <person name="King D.T."/>
            <person name="Blend C.K."/>
            <person name="Grater W.D."/>
        </authorList>
    </citation>
    <scope>NUCLEOTIDE SEQUENCE</scope>
</reference>
<geneLocation type="mitochondrion" evidence="1"/>
<protein>
    <submittedName>
        <fullName evidence="1">Cytochrome oxidase subunit I</fullName>
    </submittedName>
</protein>
<feature type="non-terminal residue" evidence="1">
    <location>
        <position position="125"/>
    </location>
</feature>